<keyword evidence="3" id="KW-1185">Reference proteome</keyword>
<comment type="caution">
    <text evidence="2">The sequence shown here is derived from an EMBL/GenBank/DDBJ whole genome shotgun (WGS) entry which is preliminary data.</text>
</comment>
<feature type="signal peptide" evidence="1">
    <location>
        <begin position="1"/>
        <end position="19"/>
    </location>
</feature>
<sequence>MKSLSIFALVGILCFSACADKNKTILIKNTLDFDRSVETVELTAELLNVPTLETLGIKDADDETLQITQLVDYDGDGTMDVLLFQPKIKANTEKKYEIVNINPDDNPKTEVYCYSRFVPERTDDYAWENNRVAFRIFGPDAQYRAENNLPQPTLSSGVDAWLKRVEYPIINKWYKKNAEKGKSYHKDSGEGLDNFHVGISRGVGGIAVKRDTSFYYSKNFKTWKTITIGPIRTSFQVTYEDWDADGNIIKESKTISLDYGNNLSKFETHISGTDIISAGITLHEKDGEVTSNMNEAWTSYWQPHGDSELGTAIVTTKDYLQSFEKYDTESKDESNAYAHLNIINGKTVYYAGFGWAKSGQFSTEKEWQDYLSQFSKQINTPLEVRLTE</sequence>
<dbReference type="Proteomes" id="UP000308713">
    <property type="component" value="Unassembled WGS sequence"/>
</dbReference>
<dbReference type="Pfam" id="PF16153">
    <property type="entry name" value="DUF4861"/>
    <property type="match status" value="1"/>
</dbReference>
<protein>
    <submittedName>
        <fullName evidence="2">DUF4861 domain-containing protein</fullName>
    </submittedName>
</protein>
<proteinExistence type="predicted"/>
<accession>A0A5C4SI85</accession>
<dbReference type="OrthoDB" id="9800230at2"/>
<gene>
    <name evidence="2" type="ORF">FGF67_13560</name>
</gene>
<evidence type="ECO:0000313" key="3">
    <source>
        <dbReference type="Proteomes" id="UP000308713"/>
    </source>
</evidence>
<keyword evidence="1" id="KW-0732">Signal</keyword>
<dbReference type="InterPro" id="IPR032342">
    <property type="entry name" value="DUF4861"/>
</dbReference>
<dbReference type="EMBL" id="VDCS01000013">
    <property type="protein sequence ID" value="TNJ42519.1"/>
    <property type="molecule type" value="Genomic_DNA"/>
</dbReference>
<dbReference type="AlphaFoldDB" id="A0A5C4SI85"/>
<name>A0A5C4SI85_9FLAO</name>
<feature type="chain" id="PRO_5022797681" evidence="1">
    <location>
        <begin position="20"/>
        <end position="388"/>
    </location>
</feature>
<organism evidence="2 3">
    <name type="scientific">Allotamlana fucoidanivorans</name>
    <dbReference type="NCBI Taxonomy" id="2583814"/>
    <lineage>
        <taxon>Bacteria</taxon>
        <taxon>Pseudomonadati</taxon>
        <taxon>Bacteroidota</taxon>
        <taxon>Flavobacteriia</taxon>
        <taxon>Flavobacteriales</taxon>
        <taxon>Flavobacteriaceae</taxon>
        <taxon>Allotamlana</taxon>
    </lineage>
</organism>
<evidence type="ECO:0000256" key="1">
    <source>
        <dbReference type="SAM" id="SignalP"/>
    </source>
</evidence>
<evidence type="ECO:0000313" key="2">
    <source>
        <dbReference type="EMBL" id="TNJ42519.1"/>
    </source>
</evidence>
<dbReference type="RefSeq" id="WP_139698302.1">
    <property type="nucleotide sequence ID" value="NZ_CP074074.1"/>
</dbReference>
<reference evidence="2 3" key="1">
    <citation type="submission" date="2019-05" db="EMBL/GenBank/DDBJ databases">
        <title>Tamlana fucoidanivorans sp. nov., isolated from the surface of algae collected from Fujian province in China.</title>
        <authorList>
            <person name="Li J."/>
        </authorList>
    </citation>
    <scope>NUCLEOTIDE SEQUENCE [LARGE SCALE GENOMIC DNA]</scope>
    <source>
        <strain evidence="2 3">CW2-9</strain>
    </source>
</reference>